<keyword evidence="2" id="KW-1185">Reference proteome</keyword>
<sequence>MFLGKLNLDFSLGFGRSKFEHSSLVPRANRSTMSSNLIFGSGCGVADALEECPMKASIANSNLDFSLVCGGKFSLYGEAS</sequence>
<dbReference type="Proteomes" id="UP001497516">
    <property type="component" value="Chromosome 3"/>
</dbReference>
<proteinExistence type="predicted"/>
<protein>
    <submittedName>
        <fullName evidence="1">Uncharacterized protein</fullName>
    </submittedName>
</protein>
<evidence type="ECO:0000313" key="1">
    <source>
        <dbReference type="EMBL" id="CAL1377297.1"/>
    </source>
</evidence>
<dbReference type="EMBL" id="OZ034816">
    <property type="protein sequence ID" value="CAL1377297.1"/>
    <property type="molecule type" value="Genomic_DNA"/>
</dbReference>
<organism evidence="1 2">
    <name type="scientific">Linum trigynum</name>
    <dbReference type="NCBI Taxonomy" id="586398"/>
    <lineage>
        <taxon>Eukaryota</taxon>
        <taxon>Viridiplantae</taxon>
        <taxon>Streptophyta</taxon>
        <taxon>Embryophyta</taxon>
        <taxon>Tracheophyta</taxon>
        <taxon>Spermatophyta</taxon>
        <taxon>Magnoliopsida</taxon>
        <taxon>eudicotyledons</taxon>
        <taxon>Gunneridae</taxon>
        <taxon>Pentapetalae</taxon>
        <taxon>rosids</taxon>
        <taxon>fabids</taxon>
        <taxon>Malpighiales</taxon>
        <taxon>Linaceae</taxon>
        <taxon>Linum</taxon>
    </lineage>
</organism>
<reference evidence="1 2" key="1">
    <citation type="submission" date="2024-04" db="EMBL/GenBank/DDBJ databases">
        <authorList>
            <person name="Fracassetti M."/>
        </authorList>
    </citation>
    <scope>NUCLEOTIDE SEQUENCE [LARGE SCALE GENOMIC DNA]</scope>
</reference>
<name>A0AAV2DUR3_9ROSI</name>
<evidence type="ECO:0000313" key="2">
    <source>
        <dbReference type="Proteomes" id="UP001497516"/>
    </source>
</evidence>
<accession>A0AAV2DUR3</accession>
<gene>
    <name evidence="1" type="ORF">LTRI10_LOCUS18957</name>
</gene>
<dbReference type="AlphaFoldDB" id="A0AAV2DUR3"/>